<evidence type="ECO:0000313" key="3">
    <source>
        <dbReference type="Proteomes" id="UP001190926"/>
    </source>
</evidence>
<name>A0AAD4P1P6_PERFH</name>
<reference evidence="2 3" key="1">
    <citation type="journal article" date="2021" name="Nat. Commun.">
        <title>Incipient diploidization of the medicinal plant Perilla within 10,000 years.</title>
        <authorList>
            <person name="Zhang Y."/>
            <person name="Shen Q."/>
            <person name="Leng L."/>
            <person name="Zhang D."/>
            <person name="Chen S."/>
            <person name="Shi Y."/>
            <person name="Ning Z."/>
            <person name="Chen S."/>
        </authorList>
    </citation>
    <scope>NUCLEOTIDE SEQUENCE [LARGE SCALE GENOMIC DNA]</scope>
    <source>
        <strain evidence="3">cv. PC099</strain>
    </source>
</reference>
<protein>
    <submittedName>
        <fullName evidence="2">Uncharacterized protein</fullName>
    </submittedName>
</protein>
<organism evidence="2 3">
    <name type="scientific">Perilla frutescens var. hirtella</name>
    <name type="common">Perilla citriodora</name>
    <name type="synonym">Perilla setoyensis</name>
    <dbReference type="NCBI Taxonomy" id="608512"/>
    <lineage>
        <taxon>Eukaryota</taxon>
        <taxon>Viridiplantae</taxon>
        <taxon>Streptophyta</taxon>
        <taxon>Embryophyta</taxon>
        <taxon>Tracheophyta</taxon>
        <taxon>Spermatophyta</taxon>
        <taxon>Magnoliopsida</taxon>
        <taxon>eudicotyledons</taxon>
        <taxon>Gunneridae</taxon>
        <taxon>Pentapetalae</taxon>
        <taxon>asterids</taxon>
        <taxon>lamiids</taxon>
        <taxon>Lamiales</taxon>
        <taxon>Lamiaceae</taxon>
        <taxon>Nepetoideae</taxon>
        <taxon>Elsholtzieae</taxon>
        <taxon>Perilla</taxon>
    </lineage>
</organism>
<evidence type="ECO:0000256" key="1">
    <source>
        <dbReference type="SAM" id="MobiDB-lite"/>
    </source>
</evidence>
<dbReference type="EMBL" id="SDAM02000971">
    <property type="protein sequence ID" value="KAH6823329.1"/>
    <property type="molecule type" value="Genomic_DNA"/>
</dbReference>
<dbReference type="Proteomes" id="UP001190926">
    <property type="component" value="Unassembled WGS sequence"/>
</dbReference>
<feature type="region of interest" description="Disordered" evidence="1">
    <location>
        <begin position="163"/>
        <end position="182"/>
    </location>
</feature>
<dbReference type="PANTHER" id="PTHR33148:SF41">
    <property type="entry name" value="DUF4228 DOMAIN PROTEIN"/>
    <property type="match status" value="1"/>
</dbReference>
<dbReference type="AlphaFoldDB" id="A0AAD4P1P6"/>
<comment type="caution">
    <text evidence="2">The sequence shown here is derived from an EMBL/GenBank/DDBJ whole genome shotgun (WGS) entry which is preliminary data.</text>
</comment>
<dbReference type="Pfam" id="PF14009">
    <property type="entry name" value="PADRE"/>
    <property type="match status" value="1"/>
</dbReference>
<proteinExistence type="predicted"/>
<evidence type="ECO:0000313" key="2">
    <source>
        <dbReference type="EMBL" id="KAH6823329.1"/>
    </source>
</evidence>
<dbReference type="InterPro" id="IPR025322">
    <property type="entry name" value="PADRE_dom"/>
</dbReference>
<keyword evidence="3" id="KW-1185">Reference proteome</keyword>
<feature type="region of interest" description="Disordered" evidence="1">
    <location>
        <begin position="81"/>
        <end position="114"/>
    </location>
</feature>
<dbReference type="PANTHER" id="PTHR33148">
    <property type="entry name" value="PLASTID MOVEMENT IMPAIRED PROTEIN-RELATED"/>
    <property type="match status" value="1"/>
</dbReference>
<sequence>MGNCILKGFGVVEEMVKVVTPNGGVMELYAPITAESVTNEFPGYAIFSTPHRLSPPLLHSEKLTAGDQYYYLLPIHKTGTAKDGGGNPRGAAETPTPYRMSVDNQGKTRKQSEAEVLPRYNGSGVWKVRLVIGTDQLSEILSQEARTEALIESVRTAAKCAAAGAPSAANSDRRSWTSAADS</sequence>
<gene>
    <name evidence="2" type="ORF">C2S53_017931</name>
</gene>
<accession>A0AAD4P1P6</accession>